<keyword evidence="1" id="KW-1133">Transmembrane helix</keyword>
<gene>
    <name evidence="3" type="ORF">ACFFGT_13960</name>
</gene>
<name>A0ABV6L781_9SPHI</name>
<dbReference type="PANTHER" id="PTHR34978:SF3">
    <property type="entry name" value="SLR0241 PROTEIN"/>
    <property type="match status" value="1"/>
</dbReference>
<keyword evidence="4" id="KW-1185">Reference proteome</keyword>
<feature type="transmembrane region" description="Helical" evidence="1">
    <location>
        <begin position="100"/>
        <end position="118"/>
    </location>
</feature>
<feature type="transmembrane region" description="Helical" evidence="1">
    <location>
        <begin position="275"/>
        <end position="296"/>
    </location>
</feature>
<feature type="transmembrane region" description="Helical" evidence="1">
    <location>
        <begin position="6"/>
        <end position="22"/>
    </location>
</feature>
<evidence type="ECO:0000313" key="4">
    <source>
        <dbReference type="Proteomes" id="UP001589828"/>
    </source>
</evidence>
<dbReference type="Pfam" id="PF05569">
    <property type="entry name" value="Peptidase_M56"/>
    <property type="match status" value="1"/>
</dbReference>
<evidence type="ECO:0000259" key="2">
    <source>
        <dbReference type="Pfam" id="PF05569"/>
    </source>
</evidence>
<feature type="domain" description="Peptidase M56" evidence="2">
    <location>
        <begin position="173"/>
        <end position="268"/>
    </location>
</feature>
<sequence>MINNIISFSLCSGLLLGIYHLLLKGKTLYTFNRYYLLFSILFSLAVPFIGIKSDNPVIKVIKPVKETVALKPINDLWVLETPQAVSAHDTVTVIARKTNYWQYGLLGLYISGVLLLLFRFGRNLYIVNSTIKSSDHLPYKGGKLVLMENNLAPFTFLNNIFLSKQDYYRRNIDEAILKHELTHVRELHSVDIILIELLQAFCWFNPFIPFYRKSIELNHEFIADAAVIGSTADISSYQYLLLNTASGASGLSITSQFNYLTIKKRLIMMTRSTPAINAIWAKIVTVPVFISAFLLFCSKTEAFARSITVKNPKPIIEKTSGDTAISRRYSKSMIVSDYPCSKTGVSAAVIKEYCQIINKYVESPDGFIKHPAKITAEDRAQLEAMFKNMSRAQQEQQIVGFTYPAEPLKPKQPSQADLDIWKNSRTSGVWIDDKKVNNAELNNYKPSDFGLAIPSRLTKRAINYKKYRYEISLYTVDYYAKLYKEQMKNLYTSEMFFKIDKAV</sequence>
<comment type="caution">
    <text evidence="3">The sequence shown here is derived from an EMBL/GenBank/DDBJ whole genome shotgun (WGS) entry which is preliminary data.</text>
</comment>
<keyword evidence="1" id="KW-0472">Membrane</keyword>
<dbReference type="RefSeq" id="WP_377023155.1">
    <property type="nucleotide sequence ID" value="NZ_JBHLTS010000022.1"/>
</dbReference>
<dbReference type="InterPro" id="IPR008756">
    <property type="entry name" value="Peptidase_M56"/>
</dbReference>
<dbReference type="PANTHER" id="PTHR34978">
    <property type="entry name" value="POSSIBLE SENSOR-TRANSDUCER PROTEIN BLAR"/>
    <property type="match status" value="1"/>
</dbReference>
<feature type="transmembrane region" description="Helical" evidence="1">
    <location>
        <begin position="34"/>
        <end position="51"/>
    </location>
</feature>
<dbReference type="InterPro" id="IPR052173">
    <property type="entry name" value="Beta-lactam_resp_regulator"/>
</dbReference>
<dbReference type="Proteomes" id="UP001589828">
    <property type="component" value="Unassembled WGS sequence"/>
</dbReference>
<proteinExistence type="predicted"/>
<dbReference type="EMBL" id="JBHLTS010000022">
    <property type="protein sequence ID" value="MFC0515320.1"/>
    <property type="molecule type" value="Genomic_DNA"/>
</dbReference>
<evidence type="ECO:0000313" key="3">
    <source>
        <dbReference type="EMBL" id="MFC0515320.1"/>
    </source>
</evidence>
<evidence type="ECO:0000256" key="1">
    <source>
        <dbReference type="SAM" id="Phobius"/>
    </source>
</evidence>
<accession>A0ABV6L781</accession>
<protein>
    <submittedName>
        <fullName evidence="3">M56 family metallopeptidase</fullName>
    </submittedName>
</protein>
<organism evidence="3 4">
    <name type="scientific">Mucilaginibacter angelicae</name>
    <dbReference type="NCBI Taxonomy" id="869718"/>
    <lineage>
        <taxon>Bacteria</taxon>
        <taxon>Pseudomonadati</taxon>
        <taxon>Bacteroidota</taxon>
        <taxon>Sphingobacteriia</taxon>
        <taxon>Sphingobacteriales</taxon>
        <taxon>Sphingobacteriaceae</taxon>
        <taxon>Mucilaginibacter</taxon>
    </lineage>
</organism>
<reference evidence="3 4" key="1">
    <citation type="submission" date="2024-09" db="EMBL/GenBank/DDBJ databases">
        <authorList>
            <person name="Sun Q."/>
            <person name="Mori K."/>
        </authorList>
    </citation>
    <scope>NUCLEOTIDE SEQUENCE [LARGE SCALE GENOMIC DNA]</scope>
    <source>
        <strain evidence="3 4">NCAIM B.02415</strain>
    </source>
</reference>
<keyword evidence="1" id="KW-0812">Transmembrane</keyword>
<dbReference type="CDD" id="cd07341">
    <property type="entry name" value="M56_BlaR1_MecR1_like"/>
    <property type="match status" value="1"/>
</dbReference>